<gene>
    <name evidence="1" type="ORF">KI387_002662</name>
</gene>
<dbReference type="PANTHER" id="PTHR31672">
    <property type="entry name" value="BNACNNG10540D PROTEIN"/>
    <property type="match status" value="1"/>
</dbReference>
<organism evidence="1 2">
    <name type="scientific">Taxus chinensis</name>
    <name type="common">Chinese yew</name>
    <name type="synonym">Taxus wallichiana var. chinensis</name>
    <dbReference type="NCBI Taxonomy" id="29808"/>
    <lineage>
        <taxon>Eukaryota</taxon>
        <taxon>Viridiplantae</taxon>
        <taxon>Streptophyta</taxon>
        <taxon>Embryophyta</taxon>
        <taxon>Tracheophyta</taxon>
        <taxon>Spermatophyta</taxon>
        <taxon>Pinopsida</taxon>
        <taxon>Pinidae</taxon>
        <taxon>Conifers II</taxon>
        <taxon>Cupressales</taxon>
        <taxon>Taxaceae</taxon>
        <taxon>Taxus</taxon>
    </lineage>
</organism>
<evidence type="ECO:0000313" key="1">
    <source>
        <dbReference type="EMBL" id="KAH9330554.1"/>
    </source>
</evidence>
<proteinExistence type="predicted"/>
<sequence>MPWAFLEHSDFNSILCINSHYILYYSLTTMSGRIIPKSHNTLPCCFPSQDVKKDYKGSAAGVILVETHCGHKWKGEHVTRQNVYLWNLLRQGDVSELPYFLVEYYYYDSMAIGIVCGEEPNTYTVVAVGEDVRKKVNAIQISQGNSWRTVCLLPEFYKVSDGPTNIILWNGKLFCRMEEPEEGFMVYDLQNKNKNKKRPPLLDFPDIAEDAIIYKLVACRSGVLLTGMVYELNYGVSNDRDCMFRPKLVIIWGLQQSPRKDDEVLYYWKEIARIRISQTQLCFLGSESRSFPVLEFVGVGDWVFCTRTDNNCREVVIYDLVKGSWNLFGSSMSAITYIIMRKGLQ</sequence>
<evidence type="ECO:0008006" key="3">
    <source>
        <dbReference type="Google" id="ProtNLM"/>
    </source>
</evidence>
<dbReference type="PANTHER" id="PTHR31672:SF2">
    <property type="entry name" value="F-BOX DOMAIN-CONTAINING PROTEIN"/>
    <property type="match status" value="1"/>
</dbReference>
<accession>A0AA38GXF9</accession>
<dbReference type="InterPro" id="IPR050796">
    <property type="entry name" value="SCF_F-box_component"/>
</dbReference>
<comment type="caution">
    <text evidence="1">The sequence shown here is derived from an EMBL/GenBank/DDBJ whole genome shotgun (WGS) entry which is preliminary data.</text>
</comment>
<evidence type="ECO:0000313" key="2">
    <source>
        <dbReference type="Proteomes" id="UP000824469"/>
    </source>
</evidence>
<protein>
    <recommendedName>
        <fullName evidence="3">F-box protein</fullName>
    </recommendedName>
</protein>
<reference evidence="1 2" key="1">
    <citation type="journal article" date="2021" name="Nat. Plants">
        <title>The Taxus genome provides insights into paclitaxel biosynthesis.</title>
        <authorList>
            <person name="Xiong X."/>
            <person name="Gou J."/>
            <person name="Liao Q."/>
            <person name="Li Y."/>
            <person name="Zhou Q."/>
            <person name="Bi G."/>
            <person name="Li C."/>
            <person name="Du R."/>
            <person name="Wang X."/>
            <person name="Sun T."/>
            <person name="Guo L."/>
            <person name="Liang H."/>
            <person name="Lu P."/>
            <person name="Wu Y."/>
            <person name="Zhang Z."/>
            <person name="Ro D.K."/>
            <person name="Shang Y."/>
            <person name="Huang S."/>
            <person name="Yan J."/>
        </authorList>
    </citation>
    <scope>NUCLEOTIDE SEQUENCE [LARGE SCALE GENOMIC DNA]</scope>
    <source>
        <strain evidence="1">Ta-2019</strain>
    </source>
</reference>
<keyword evidence="2" id="KW-1185">Reference proteome</keyword>
<name>A0AA38GXF9_TAXCH</name>
<dbReference type="AlphaFoldDB" id="A0AA38GXF9"/>
<dbReference type="EMBL" id="JAHRHJ020000001">
    <property type="protein sequence ID" value="KAH9330554.1"/>
    <property type="molecule type" value="Genomic_DNA"/>
</dbReference>
<dbReference type="Proteomes" id="UP000824469">
    <property type="component" value="Unassembled WGS sequence"/>
</dbReference>